<dbReference type="PANTHER" id="PTHR46118:SF4">
    <property type="entry name" value="PROTEIN ABHD11"/>
    <property type="match status" value="1"/>
</dbReference>
<keyword evidence="1 3" id="KW-0378">Hydrolase</keyword>
<dbReference type="PRINTS" id="PR00111">
    <property type="entry name" value="ABHYDROLASE"/>
</dbReference>
<evidence type="ECO:0000313" key="3">
    <source>
        <dbReference type="EMBL" id="MCQ0969830.1"/>
    </source>
</evidence>
<dbReference type="InterPro" id="IPR000639">
    <property type="entry name" value="Epox_hydrolase-like"/>
</dbReference>
<keyword evidence="4" id="KW-1185">Reference proteome</keyword>
<dbReference type="GO" id="GO:0016787">
    <property type="term" value="F:hydrolase activity"/>
    <property type="evidence" value="ECO:0007669"/>
    <property type="project" value="UniProtKB-KW"/>
</dbReference>
<feature type="domain" description="AB hydrolase-1" evidence="2">
    <location>
        <begin position="15"/>
        <end position="245"/>
    </location>
</feature>
<evidence type="ECO:0000259" key="2">
    <source>
        <dbReference type="Pfam" id="PF00561"/>
    </source>
</evidence>
<accession>A0ABT1MNH8</accession>
<dbReference type="InterPro" id="IPR029058">
    <property type="entry name" value="AB_hydrolase_fold"/>
</dbReference>
<name>A0ABT1MNH8_9RHOB</name>
<gene>
    <name evidence="3" type="ORF">MLD63_05230</name>
</gene>
<dbReference type="Gene3D" id="3.40.50.1820">
    <property type="entry name" value="alpha/beta hydrolase"/>
    <property type="match status" value="1"/>
</dbReference>
<dbReference type="SUPFAM" id="SSF53474">
    <property type="entry name" value="alpha/beta-Hydrolases"/>
    <property type="match status" value="1"/>
</dbReference>
<proteinExistence type="predicted"/>
<evidence type="ECO:0000313" key="4">
    <source>
        <dbReference type="Proteomes" id="UP001203945"/>
    </source>
</evidence>
<dbReference type="Pfam" id="PF00561">
    <property type="entry name" value="Abhydrolase_1"/>
    <property type="match status" value="1"/>
</dbReference>
<comment type="caution">
    <text evidence="3">The sequence shown here is derived from an EMBL/GenBank/DDBJ whole genome shotgun (WGS) entry which is preliminary data.</text>
</comment>
<sequence length="260" mass="27668">MMLKTTMIGDETAHPVLLAHGLFGQGRNLGPIARTLVEQGHRALSVDMRNHGESFHNDDHSYAAMAGDLARVIEANGGRADVVGHSMGGKAAMVLALTQPTLIDRLVVMDIAPVAYAHDQAGYLSAMKNLDLNGLEGRRSNADRRLAETVGEPGIRAFLLQSLDLKADPPRWMLNLDALDAGMAGLVGWPGDDLQPGSFDGPALFLTGETSDYVTADGKAAIQRLFPQAEFASVKGAGHWLHADQPAKTAAAVADFLRRG</sequence>
<dbReference type="InterPro" id="IPR000073">
    <property type="entry name" value="AB_hydrolase_1"/>
</dbReference>
<reference evidence="3 4" key="1">
    <citation type="submission" date="2022-03" db="EMBL/GenBank/DDBJ databases">
        <authorList>
            <person name="He Y."/>
        </authorList>
    </citation>
    <scope>NUCLEOTIDE SEQUENCE [LARGE SCALE GENOMIC DNA]</scope>
    <source>
        <strain evidence="3 4">TK19116</strain>
    </source>
</reference>
<dbReference type="PRINTS" id="PR00412">
    <property type="entry name" value="EPOXHYDRLASE"/>
</dbReference>
<dbReference type="Proteomes" id="UP001203945">
    <property type="component" value="Unassembled WGS sequence"/>
</dbReference>
<dbReference type="PANTHER" id="PTHR46118">
    <property type="entry name" value="PROTEIN ABHD11"/>
    <property type="match status" value="1"/>
</dbReference>
<evidence type="ECO:0000256" key="1">
    <source>
        <dbReference type="ARBA" id="ARBA00022801"/>
    </source>
</evidence>
<dbReference type="EMBL" id="JAKZEU010000002">
    <property type="protein sequence ID" value="MCQ0969830.1"/>
    <property type="molecule type" value="Genomic_DNA"/>
</dbReference>
<dbReference type="RefSeq" id="WP_255328844.1">
    <property type="nucleotide sequence ID" value="NZ_JAKZEU010000002.1"/>
</dbReference>
<protein>
    <submittedName>
        <fullName evidence="3">Alpha/beta fold hydrolase</fullName>
    </submittedName>
</protein>
<organism evidence="3 4">
    <name type="scientific">Paracoccus albicereus</name>
    <dbReference type="NCBI Taxonomy" id="2922394"/>
    <lineage>
        <taxon>Bacteria</taxon>
        <taxon>Pseudomonadati</taxon>
        <taxon>Pseudomonadota</taxon>
        <taxon>Alphaproteobacteria</taxon>
        <taxon>Rhodobacterales</taxon>
        <taxon>Paracoccaceae</taxon>
        <taxon>Paracoccus</taxon>
    </lineage>
</organism>